<dbReference type="RefSeq" id="WP_251777860.1">
    <property type="nucleotide sequence ID" value="NZ_JAMKFE010000004.1"/>
</dbReference>
<sequence length="150" mass="16198">MARQEFRQQKASAGFTLIEVMIVVAIVGILAAIAYPSYTEFVRRGQRAEARTVLLEAAQFMQRFYAANDRYDQTRDGTAVELPGSLQASPAEGTPRYTIELADGLSATGYTLQAVPAGSMVGDRCGTLTLNNRGQRNVDGASATAAECWK</sequence>
<keyword evidence="1" id="KW-1133">Transmembrane helix</keyword>
<dbReference type="Gene3D" id="3.30.700.10">
    <property type="entry name" value="Glycoprotein, Type 4 Pilin"/>
    <property type="match status" value="1"/>
</dbReference>
<dbReference type="SUPFAM" id="SSF54523">
    <property type="entry name" value="Pili subunits"/>
    <property type="match status" value="1"/>
</dbReference>
<keyword evidence="1" id="KW-0812">Transmembrane</keyword>
<dbReference type="PROSITE" id="PS00409">
    <property type="entry name" value="PROKAR_NTER_METHYL"/>
    <property type="match status" value="1"/>
</dbReference>
<dbReference type="EMBL" id="JAMKFE010000004">
    <property type="protein sequence ID" value="MCM5679661.1"/>
    <property type="molecule type" value="Genomic_DNA"/>
</dbReference>
<dbReference type="Pfam" id="PF16732">
    <property type="entry name" value="ComP_DUS"/>
    <property type="match status" value="1"/>
</dbReference>
<comment type="caution">
    <text evidence="2">The sequence shown here is derived from an EMBL/GenBank/DDBJ whole genome shotgun (WGS) entry which is preliminary data.</text>
</comment>
<proteinExistence type="predicted"/>
<accession>A0ABT0YLQ5</accession>
<evidence type="ECO:0000313" key="2">
    <source>
        <dbReference type="EMBL" id="MCM5679661.1"/>
    </source>
</evidence>
<dbReference type="InterPro" id="IPR045584">
    <property type="entry name" value="Pilin-like"/>
</dbReference>
<dbReference type="InterPro" id="IPR031982">
    <property type="entry name" value="PilE-like"/>
</dbReference>
<protein>
    <submittedName>
        <fullName evidence="2">Type IV pilin protein</fullName>
    </submittedName>
</protein>
<evidence type="ECO:0000313" key="3">
    <source>
        <dbReference type="Proteomes" id="UP001165541"/>
    </source>
</evidence>
<keyword evidence="3" id="KW-1185">Reference proteome</keyword>
<dbReference type="Proteomes" id="UP001165541">
    <property type="component" value="Unassembled WGS sequence"/>
</dbReference>
<evidence type="ECO:0000256" key="1">
    <source>
        <dbReference type="SAM" id="Phobius"/>
    </source>
</evidence>
<name>A0ABT0YLQ5_9BURK</name>
<dbReference type="Pfam" id="PF07963">
    <property type="entry name" value="N_methyl"/>
    <property type="match status" value="1"/>
</dbReference>
<dbReference type="PANTHER" id="PTHR30093:SF47">
    <property type="entry name" value="TYPE IV PILUS NON-CORE MINOR PILIN PILE"/>
    <property type="match status" value="1"/>
</dbReference>
<dbReference type="InterPro" id="IPR012902">
    <property type="entry name" value="N_methyl_site"/>
</dbReference>
<keyword evidence="1" id="KW-0472">Membrane</keyword>
<reference evidence="2" key="1">
    <citation type="submission" date="2022-05" db="EMBL/GenBank/DDBJ databases">
        <title>Schlegelella sp. nov., isolated from mangrove soil.</title>
        <authorList>
            <person name="Liu Y."/>
            <person name="Ge X."/>
            <person name="Liu W."/>
        </authorList>
    </citation>
    <scope>NUCLEOTIDE SEQUENCE</scope>
    <source>
        <strain evidence="2">S2-27</strain>
    </source>
</reference>
<dbReference type="NCBIfam" id="TIGR02532">
    <property type="entry name" value="IV_pilin_GFxxxE"/>
    <property type="match status" value="1"/>
</dbReference>
<dbReference type="PANTHER" id="PTHR30093">
    <property type="entry name" value="GENERAL SECRETION PATHWAY PROTEIN G"/>
    <property type="match status" value="1"/>
</dbReference>
<gene>
    <name evidence="2" type="ORF">M8A51_08955</name>
</gene>
<organism evidence="2 3">
    <name type="scientific">Caldimonas mangrovi</name>
    <dbReference type="NCBI Taxonomy" id="2944811"/>
    <lineage>
        <taxon>Bacteria</taxon>
        <taxon>Pseudomonadati</taxon>
        <taxon>Pseudomonadota</taxon>
        <taxon>Betaproteobacteria</taxon>
        <taxon>Burkholderiales</taxon>
        <taxon>Sphaerotilaceae</taxon>
        <taxon>Caldimonas</taxon>
    </lineage>
</organism>
<feature type="transmembrane region" description="Helical" evidence="1">
    <location>
        <begin position="12"/>
        <end position="35"/>
    </location>
</feature>